<dbReference type="InterPro" id="IPR013324">
    <property type="entry name" value="RNA_pol_sigma_r3/r4-like"/>
</dbReference>
<evidence type="ECO:0000313" key="3">
    <source>
        <dbReference type="Proteomes" id="UP001500235"/>
    </source>
</evidence>
<accession>A0ABP7TEG3</accession>
<name>A0ABP7TEG3_9SPHN</name>
<feature type="region of interest" description="Disordered" evidence="1">
    <location>
        <begin position="1"/>
        <end position="27"/>
    </location>
</feature>
<reference evidence="3" key="1">
    <citation type="journal article" date="2019" name="Int. J. Syst. Evol. Microbiol.">
        <title>The Global Catalogue of Microorganisms (GCM) 10K type strain sequencing project: providing services to taxonomists for standard genome sequencing and annotation.</title>
        <authorList>
            <consortium name="The Broad Institute Genomics Platform"/>
            <consortium name="The Broad Institute Genome Sequencing Center for Infectious Disease"/>
            <person name="Wu L."/>
            <person name="Ma J."/>
        </authorList>
    </citation>
    <scope>NUCLEOTIDE SEQUENCE [LARGE SCALE GENOMIC DNA]</scope>
    <source>
        <strain evidence="3">JCM 17563</strain>
    </source>
</reference>
<keyword evidence="3" id="KW-1185">Reference proteome</keyword>
<evidence type="ECO:0000313" key="2">
    <source>
        <dbReference type="EMBL" id="GAA4025168.1"/>
    </source>
</evidence>
<dbReference type="Proteomes" id="UP001500235">
    <property type="component" value="Unassembled WGS sequence"/>
</dbReference>
<dbReference type="EMBL" id="BAABBQ010000001">
    <property type="protein sequence ID" value="GAA4025168.1"/>
    <property type="molecule type" value="Genomic_DNA"/>
</dbReference>
<evidence type="ECO:0008006" key="4">
    <source>
        <dbReference type="Google" id="ProtNLM"/>
    </source>
</evidence>
<proteinExistence type="predicted"/>
<evidence type="ECO:0000256" key="1">
    <source>
        <dbReference type="SAM" id="MobiDB-lite"/>
    </source>
</evidence>
<dbReference type="InterPro" id="IPR036388">
    <property type="entry name" value="WH-like_DNA-bd_sf"/>
</dbReference>
<gene>
    <name evidence="2" type="ORF">GCM10022280_27550</name>
</gene>
<organism evidence="2 3">
    <name type="scientific">Sphingomonas swuensis</name>
    <dbReference type="NCBI Taxonomy" id="977800"/>
    <lineage>
        <taxon>Bacteria</taxon>
        <taxon>Pseudomonadati</taxon>
        <taxon>Pseudomonadota</taxon>
        <taxon>Alphaproteobacteria</taxon>
        <taxon>Sphingomonadales</taxon>
        <taxon>Sphingomonadaceae</taxon>
        <taxon>Sphingomonas</taxon>
    </lineage>
</organism>
<dbReference type="SUPFAM" id="SSF88659">
    <property type="entry name" value="Sigma3 and sigma4 domains of RNA polymerase sigma factors"/>
    <property type="match status" value="1"/>
</dbReference>
<comment type="caution">
    <text evidence="2">The sequence shown here is derived from an EMBL/GenBank/DDBJ whole genome shotgun (WGS) entry which is preliminary data.</text>
</comment>
<dbReference type="Gene3D" id="1.10.10.10">
    <property type="entry name" value="Winged helix-like DNA-binding domain superfamily/Winged helix DNA-binding domain"/>
    <property type="match status" value="1"/>
</dbReference>
<protein>
    <recommendedName>
        <fullName evidence="4">HTH luxR-type domain-containing protein</fullName>
    </recommendedName>
</protein>
<sequence>MQESWTNDDKPGSDVIEPLRKRKAGSGELYTRPSQIEQMLKMLIALPVEEALARARIRNRKSPGWLPGECVLHMTRRAARLRDRRSYERWYEILAERVLAALPRPSNKDRPAARELEIGETGFHRFIEMLSVDSNVYDDRLDIWEARFDLALKNLRRDALRKLLPAKDEPETVEIGDDLVLAREVEGAQGAFDPFDPGRLNEEDFRSRLWDAIDALPREQNRILTMMAEGIPIGTGAPGEESIATLLGLQPRTINNHKRRAFETLRQAMEGGEA</sequence>